<name>A0AAV1K2D9_9NEOP</name>
<proteinExistence type="predicted"/>
<gene>
    <name evidence="1" type="ORF">LNINA_LOCUS14066</name>
</gene>
<accession>A0AAV1K2D9</accession>
<dbReference type="Proteomes" id="UP001497472">
    <property type="component" value="Unassembled WGS sequence"/>
</dbReference>
<dbReference type="EMBL" id="CAVLEF010000280">
    <property type="protein sequence ID" value="CAK1555231.1"/>
    <property type="molecule type" value="Genomic_DNA"/>
</dbReference>
<evidence type="ECO:0000313" key="1">
    <source>
        <dbReference type="EMBL" id="CAK1555231.1"/>
    </source>
</evidence>
<comment type="caution">
    <text evidence="1">The sequence shown here is derived from an EMBL/GenBank/DDBJ whole genome shotgun (WGS) entry which is preliminary data.</text>
</comment>
<evidence type="ECO:0000313" key="2">
    <source>
        <dbReference type="Proteomes" id="UP001497472"/>
    </source>
</evidence>
<reference evidence="1 2" key="1">
    <citation type="submission" date="2023-11" db="EMBL/GenBank/DDBJ databases">
        <authorList>
            <person name="Okamura Y."/>
        </authorList>
    </citation>
    <scope>NUCLEOTIDE SEQUENCE [LARGE SCALE GENOMIC DNA]</scope>
</reference>
<organism evidence="1 2">
    <name type="scientific">Leptosia nina</name>
    <dbReference type="NCBI Taxonomy" id="320188"/>
    <lineage>
        <taxon>Eukaryota</taxon>
        <taxon>Metazoa</taxon>
        <taxon>Ecdysozoa</taxon>
        <taxon>Arthropoda</taxon>
        <taxon>Hexapoda</taxon>
        <taxon>Insecta</taxon>
        <taxon>Pterygota</taxon>
        <taxon>Neoptera</taxon>
        <taxon>Endopterygota</taxon>
        <taxon>Lepidoptera</taxon>
        <taxon>Glossata</taxon>
        <taxon>Ditrysia</taxon>
        <taxon>Papilionoidea</taxon>
        <taxon>Pieridae</taxon>
        <taxon>Pierinae</taxon>
        <taxon>Leptosia</taxon>
    </lineage>
</organism>
<dbReference type="AlphaFoldDB" id="A0AAV1K2D9"/>
<sequence>METGCNDSIMDGKIIPAGYQIIWCDRTDGRGAFLVAARDSRIQRVSRCELDDVTVDRHSFELLCDFNLYSTSEVVRNYKLVLCSSYWWDKVFMKEADEPLVLLDLYHPPFVIELHYPRCTRIRRAAGMVLDTQARSTHHDGHVLFKVLRGITCDPMVLQANSFSSTPSVPREQNLCIIPQLCDTSHS</sequence>
<protein>
    <submittedName>
        <fullName evidence="1">Uncharacterized protein</fullName>
    </submittedName>
</protein>
<keyword evidence="2" id="KW-1185">Reference proteome</keyword>